<dbReference type="GO" id="GO:0005524">
    <property type="term" value="F:ATP binding"/>
    <property type="evidence" value="ECO:0007669"/>
    <property type="project" value="UniProtKB-UniRule"/>
</dbReference>
<keyword evidence="4" id="KW-1185">Reference proteome</keyword>
<dbReference type="Proteomes" id="UP000199455">
    <property type="component" value="Unassembled WGS sequence"/>
</dbReference>
<evidence type="ECO:0000313" key="3">
    <source>
        <dbReference type="EMBL" id="SDD37323.1"/>
    </source>
</evidence>
<dbReference type="Pfam" id="PF15632">
    <property type="entry name" value="ATPgrasp_Ter"/>
    <property type="match status" value="1"/>
</dbReference>
<keyword evidence="1" id="KW-0547">Nucleotide-binding</keyword>
<proteinExistence type="predicted"/>
<evidence type="ECO:0000256" key="1">
    <source>
        <dbReference type="PROSITE-ProRule" id="PRU00409"/>
    </source>
</evidence>
<protein>
    <submittedName>
        <fullName evidence="3">Carbamoyl-phosphate synthase large subunit</fullName>
    </submittedName>
</protein>
<dbReference type="Gene3D" id="3.40.50.20">
    <property type="match status" value="1"/>
</dbReference>
<evidence type="ECO:0000259" key="2">
    <source>
        <dbReference type="PROSITE" id="PS50975"/>
    </source>
</evidence>
<dbReference type="EMBL" id="FMZH01000005">
    <property type="protein sequence ID" value="SDD37323.1"/>
    <property type="molecule type" value="Genomic_DNA"/>
</dbReference>
<evidence type="ECO:0000313" key="4">
    <source>
        <dbReference type="Proteomes" id="UP000199455"/>
    </source>
</evidence>
<reference evidence="4" key="1">
    <citation type="submission" date="2016-10" db="EMBL/GenBank/DDBJ databases">
        <authorList>
            <person name="Varghese N."/>
            <person name="Submissions S."/>
        </authorList>
    </citation>
    <scope>NUCLEOTIDE SEQUENCE [LARGE SCALE GENOMIC DNA]</scope>
    <source>
        <strain evidence="4">DSM 18609</strain>
    </source>
</reference>
<accession>A0A1G6U7Q1</accession>
<dbReference type="Gene3D" id="3.30.470.20">
    <property type="entry name" value="ATP-grasp fold, B domain"/>
    <property type="match status" value="1"/>
</dbReference>
<name>A0A1G6U7Q1_9SPHI</name>
<dbReference type="GO" id="GO:0046872">
    <property type="term" value="F:metal ion binding"/>
    <property type="evidence" value="ECO:0007669"/>
    <property type="project" value="InterPro"/>
</dbReference>
<dbReference type="AlphaFoldDB" id="A0A1G6U7Q1"/>
<keyword evidence="1" id="KW-0067">ATP-binding</keyword>
<dbReference type="SUPFAM" id="SSF56059">
    <property type="entry name" value="Glutathione synthetase ATP-binding domain-like"/>
    <property type="match status" value="1"/>
</dbReference>
<feature type="domain" description="ATP-grasp" evidence="2">
    <location>
        <begin position="138"/>
        <end position="316"/>
    </location>
</feature>
<gene>
    <name evidence="3" type="ORF">SAMN04488024_105262</name>
</gene>
<dbReference type="RefSeq" id="WP_090769240.1">
    <property type="nucleotide sequence ID" value="NZ_FMZH01000005.1"/>
</dbReference>
<dbReference type="InterPro" id="IPR011761">
    <property type="entry name" value="ATP-grasp"/>
</dbReference>
<dbReference type="PROSITE" id="PS50975">
    <property type="entry name" value="ATP_GRASP"/>
    <property type="match status" value="1"/>
</dbReference>
<dbReference type="STRING" id="390242.SAMN04488024_105262"/>
<sequence>MSVSPHLNQTKTLTIAVTGLNANDNPGPGLGVIRALRDGFGENLRIIGLAYETLEPAIYLSDQVDKTYRIPYPTAGVEALKERLQQIQEVEHIDVLIPNFDAELFNFIKLEKELLNMGIRTFLPTHQQLADRDKVNLQAFGNKHGLEVPASETILAVSELDQMADKLGFPLVIKGKFYEATIVQHISEAYKAFYKLQAKWGLPIIVQQFIKGTEINIAGLADGEGNTLSVIPMRKMYITEKGKAWAGITIADDKLINLAKAFAKASQWKGGFELEIMRDEKDRLYIMEVNPRFPAWIYLSAAAGQNQPRMLVDLALGNQVKELTAYTAGKMFVRYAWDNIIDVAEFQKLSAFGEL</sequence>
<organism evidence="3 4">
    <name type="scientific">Pedobacter soli</name>
    <dbReference type="NCBI Taxonomy" id="390242"/>
    <lineage>
        <taxon>Bacteria</taxon>
        <taxon>Pseudomonadati</taxon>
        <taxon>Bacteroidota</taxon>
        <taxon>Sphingobacteriia</taxon>
        <taxon>Sphingobacteriales</taxon>
        <taxon>Sphingobacteriaceae</taxon>
        <taxon>Pedobacter</taxon>
    </lineage>
</organism>